<comment type="caution">
    <text evidence="2">The sequence shown here is derived from an EMBL/GenBank/DDBJ whole genome shotgun (WGS) entry which is preliminary data.</text>
</comment>
<feature type="non-terminal residue" evidence="2">
    <location>
        <position position="1"/>
    </location>
</feature>
<dbReference type="Proteomes" id="UP001266305">
    <property type="component" value="Unassembled WGS sequence"/>
</dbReference>
<evidence type="ECO:0000313" key="3">
    <source>
        <dbReference type="Proteomes" id="UP001266305"/>
    </source>
</evidence>
<name>A0ABQ9WHN4_SAGOE</name>
<sequence>PAELLGLERAGRRRAGQAGRGVKRRRDAGGALATRRADWPAPRSEAVNGGWAGPPLQNKGQAARGAAAGECLVPCLGGNGLSASRAAPGTPESRARADRGWAGWALRAGARTAERP</sequence>
<dbReference type="EMBL" id="JASSZA010000001">
    <property type="protein sequence ID" value="KAK2121175.1"/>
    <property type="molecule type" value="Genomic_DNA"/>
</dbReference>
<evidence type="ECO:0000313" key="2">
    <source>
        <dbReference type="EMBL" id="KAK2121175.1"/>
    </source>
</evidence>
<reference evidence="2 3" key="1">
    <citation type="submission" date="2023-05" db="EMBL/GenBank/DDBJ databases">
        <title>B98-5 Cell Line De Novo Hybrid Assembly: An Optical Mapping Approach.</title>
        <authorList>
            <person name="Kananen K."/>
            <person name="Auerbach J.A."/>
            <person name="Kautto E."/>
            <person name="Blachly J.S."/>
        </authorList>
    </citation>
    <scope>NUCLEOTIDE SEQUENCE [LARGE SCALE GENOMIC DNA]</scope>
    <source>
        <strain evidence="2">B95-8</strain>
        <tissue evidence="2">Cell line</tissue>
    </source>
</reference>
<accession>A0ABQ9WHN4</accession>
<feature type="non-terminal residue" evidence="2">
    <location>
        <position position="116"/>
    </location>
</feature>
<gene>
    <name evidence="2" type="ORF">P7K49_002561</name>
</gene>
<evidence type="ECO:0000256" key="1">
    <source>
        <dbReference type="SAM" id="MobiDB-lite"/>
    </source>
</evidence>
<feature type="compositionally biased region" description="Basic residues" evidence="1">
    <location>
        <begin position="11"/>
        <end position="26"/>
    </location>
</feature>
<keyword evidence="3" id="KW-1185">Reference proteome</keyword>
<proteinExistence type="predicted"/>
<organism evidence="2 3">
    <name type="scientific">Saguinus oedipus</name>
    <name type="common">Cotton-top tamarin</name>
    <name type="synonym">Oedipomidas oedipus</name>
    <dbReference type="NCBI Taxonomy" id="9490"/>
    <lineage>
        <taxon>Eukaryota</taxon>
        <taxon>Metazoa</taxon>
        <taxon>Chordata</taxon>
        <taxon>Craniata</taxon>
        <taxon>Vertebrata</taxon>
        <taxon>Euteleostomi</taxon>
        <taxon>Mammalia</taxon>
        <taxon>Eutheria</taxon>
        <taxon>Euarchontoglires</taxon>
        <taxon>Primates</taxon>
        <taxon>Haplorrhini</taxon>
        <taxon>Platyrrhini</taxon>
        <taxon>Cebidae</taxon>
        <taxon>Callitrichinae</taxon>
        <taxon>Saguinus</taxon>
    </lineage>
</organism>
<feature type="region of interest" description="Disordered" evidence="1">
    <location>
        <begin position="1"/>
        <end position="64"/>
    </location>
</feature>
<protein>
    <submittedName>
        <fullName evidence="2">Uncharacterized protein</fullName>
    </submittedName>
</protein>